<evidence type="ECO:0000256" key="11">
    <source>
        <dbReference type="SAM" id="MobiDB-lite"/>
    </source>
</evidence>
<evidence type="ECO:0000259" key="12">
    <source>
        <dbReference type="Pfam" id="PF00082"/>
    </source>
</evidence>
<proteinExistence type="inferred from homology"/>
<keyword evidence="5" id="KW-0031">Aminopeptidase</keyword>
<feature type="active site" description="Charge relay system" evidence="10">
    <location>
        <position position="263"/>
    </location>
</feature>
<reference evidence="17" key="1">
    <citation type="submission" date="2018-11" db="EMBL/GenBank/DDBJ databases">
        <authorList>
            <person name="Alioto T."/>
            <person name="Alioto T."/>
        </authorList>
    </citation>
    <scope>NUCLEOTIDE SEQUENCE</scope>
</reference>
<keyword evidence="7 10" id="KW-0378">Hydrolase</keyword>
<feature type="domain" description="Peptidase S8/S53" evidence="12">
    <location>
        <begin position="34"/>
        <end position="499"/>
    </location>
</feature>
<dbReference type="SUPFAM" id="SSF52743">
    <property type="entry name" value="Subtilisin-like"/>
    <property type="match status" value="1"/>
</dbReference>
<evidence type="ECO:0000259" key="13">
    <source>
        <dbReference type="Pfam" id="PF12580"/>
    </source>
</evidence>
<dbReference type="InterPro" id="IPR050131">
    <property type="entry name" value="Peptidase_S8_subtilisin-like"/>
</dbReference>
<feature type="domain" description="Tripeptidyl peptidase II C-terminal" evidence="14">
    <location>
        <begin position="1030"/>
        <end position="1091"/>
    </location>
</feature>
<dbReference type="Gene3D" id="1.25.40.710">
    <property type="match status" value="1"/>
</dbReference>
<evidence type="ECO:0000256" key="10">
    <source>
        <dbReference type="PROSITE-ProRule" id="PRU01240"/>
    </source>
</evidence>
<feature type="domain" description="Tripeptidyl-peptidase II galactose-binding" evidence="16">
    <location>
        <begin position="659"/>
        <end position="747"/>
    </location>
</feature>
<dbReference type="InterPro" id="IPR046939">
    <property type="entry name" value="TPPII_C_sf"/>
</dbReference>
<evidence type="ECO:0000313" key="18">
    <source>
        <dbReference type="Proteomes" id="UP000596742"/>
    </source>
</evidence>
<evidence type="ECO:0000256" key="1">
    <source>
        <dbReference type="ARBA" id="ARBA00001910"/>
    </source>
</evidence>
<evidence type="ECO:0000259" key="16">
    <source>
        <dbReference type="Pfam" id="PF21316"/>
    </source>
</evidence>
<evidence type="ECO:0000256" key="8">
    <source>
        <dbReference type="ARBA" id="ARBA00022825"/>
    </source>
</evidence>
<dbReference type="EMBL" id="UYJE01009635">
    <property type="protein sequence ID" value="VDI75168.1"/>
    <property type="molecule type" value="Genomic_DNA"/>
</dbReference>
<evidence type="ECO:0000259" key="14">
    <source>
        <dbReference type="Pfam" id="PF12583"/>
    </source>
</evidence>
<feature type="domain" description="Tripeptidyl peptidase II second Ig-like" evidence="13">
    <location>
        <begin position="783"/>
        <end position="969"/>
    </location>
</feature>
<dbReference type="GO" id="GO:0006508">
    <property type="term" value="P:proteolysis"/>
    <property type="evidence" value="ECO:0007669"/>
    <property type="project" value="UniProtKB-KW"/>
</dbReference>
<name>A0A8B6H8W7_MYTGA</name>
<evidence type="ECO:0000259" key="15">
    <source>
        <dbReference type="Pfam" id="PF21223"/>
    </source>
</evidence>
<dbReference type="GO" id="GO:0008240">
    <property type="term" value="F:tripeptidyl-peptidase activity"/>
    <property type="evidence" value="ECO:0007669"/>
    <property type="project" value="UniProtKB-EC"/>
</dbReference>
<evidence type="ECO:0000256" key="3">
    <source>
        <dbReference type="ARBA" id="ARBA00012462"/>
    </source>
</evidence>
<comment type="caution">
    <text evidence="17">The sequence shown here is derived from an EMBL/GenBank/DDBJ whole genome shotgun (WGS) entry which is preliminary data.</text>
</comment>
<keyword evidence="6 10" id="KW-0645">Protease</keyword>
<dbReference type="GO" id="GO:0004252">
    <property type="term" value="F:serine-type endopeptidase activity"/>
    <property type="evidence" value="ECO:0007669"/>
    <property type="project" value="UniProtKB-UniRule"/>
</dbReference>
<evidence type="ECO:0000256" key="9">
    <source>
        <dbReference type="ARBA" id="ARBA00032232"/>
    </source>
</evidence>
<dbReference type="InterPro" id="IPR022232">
    <property type="entry name" value="TPPII_C_art"/>
</dbReference>
<dbReference type="Proteomes" id="UP000596742">
    <property type="component" value="Unassembled WGS sequence"/>
</dbReference>
<evidence type="ECO:0000256" key="2">
    <source>
        <dbReference type="ARBA" id="ARBA00011073"/>
    </source>
</evidence>
<dbReference type="Gene3D" id="3.40.50.200">
    <property type="entry name" value="Peptidase S8/S53 domain"/>
    <property type="match status" value="1"/>
</dbReference>
<protein>
    <recommendedName>
        <fullName evidence="4">Tripeptidyl-peptidase 2</fullName>
        <ecNumber evidence="3">3.4.14.10</ecNumber>
    </recommendedName>
    <alternativeName>
        <fullName evidence="9">Tripeptidyl aminopeptidase</fullName>
    </alternativeName>
</protein>
<keyword evidence="8 10" id="KW-0720">Serine protease</keyword>
<dbReference type="Pfam" id="PF21223">
    <property type="entry name" value="TPPII_Ig-like-1"/>
    <property type="match status" value="1"/>
</dbReference>
<dbReference type="CDD" id="cd04857">
    <property type="entry name" value="Peptidases_S8_Tripeptidyl_Aminopeptidase_II"/>
    <property type="match status" value="1"/>
</dbReference>
<dbReference type="Pfam" id="PF21316">
    <property type="entry name" value="TPPII_GBD"/>
    <property type="match status" value="1"/>
</dbReference>
<dbReference type="PANTHER" id="PTHR43806:SF14">
    <property type="entry name" value="TRIPEPTIDYL-PEPTIDASE 2"/>
    <property type="match status" value="1"/>
</dbReference>
<comment type="similarity">
    <text evidence="2 10">Belongs to the peptidase S8 family.</text>
</comment>
<dbReference type="FunFam" id="3.40.50.200:FF:000003">
    <property type="entry name" value="Tripeptidyl peptidase 2"/>
    <property type="match status" value="1"/>
</dbReference>
<feature type="compositionally biased region" description="Basic and acidic residues" evidence="11">
    <location>
        <begin position="1022"/>
        <end position="1035"/>
    </location>
</feature>
<dbReference type="Gene3D" id="2.20.25.690">
    <property type="match status" value="1"/>
</dbReference>
<dbReference type="Pfam" id="PF00082">
    <property type="entry name" value="Peptidase_S8"/>
    <property type="match status" value="1"/>
</dbReference>
<dbReference type="Pfam" id="PF12580">
    <property type="entry name" value="TPPII"/>
    <property type="match status" value="1"/>
</dbReference>
<gene>
    <name evidence="17" type="ORF">MGAL_10B047648</name>
</gene>
<feature type="active site" description="Charge relay system" evidence="10">
    <location>
        <position position="43"/>
    </location>
</feature>
<keyword evidence="18" id="KW-1185">Reference proteome</keyword>
<dbReference type="PANTHER" id="PTHR43806">
    <property type="entry name" value="PEPTIDASE S8"/>
    <property type="match status" value="1"/>
</dbReference>
<dbReference type="InterPro" id="IPR015500">
    <property type="entry name" value="Peptidase_S8_subtilisin-rel"/>
</dbReference>
<dbReference type="InterPro" id="IPR022229">
    <property type="entry name" value="TPPII_Ig-like-2"/>
</dbReference>
<dbReference type="InterPro" id="IPR048384">
    <property type="entry name" value="TPPII_GBD"/>
</dbReference>
<evidence type="ECO:0000256" key="6">
    <source>
        <dbReference type="ARBA" id="ARBA00022670"/>
    </source>
</evidence>
<dbReference type="InterPro" id="IPR023828">
    <property type="entry name" value="Peptidase_S8_Ser-AS"/>
</dbReference>
<dbReference type="PROSITE" id="PS51892">
    <property type="entry name" value="SUBTILASE"/>
    <property type="match status" value="1"/>
</dbReference>
<dbReference type="Pfam" id="PF12583">
    <property type="entry name" value="TPPII_C"/>
    <property type="match status" value="1"/>
</dbReference>
<dbReference type="Gene3D" id="6.10.250.3080">
    <property type="match status" value="1"/>
</dbReference>
<dbReference type="EC" id="3.4.14.10" evidence="3"/>
<evidence type="ECO:0000256" key="5">
    <source>
        <dbReference type="ARBA" id="ARBA00022438"/>
    </source>
</evidence>
<dbReference type="GO" id="GO:0004177">
    <property type="term" value="F:aminopeptidase activity"/>
    <property type="evidence" value="ECO:0007669"/>
    <property type="project" value="UniProtKB-KW"/>
</dbReference>
<dbReference type="OrthoDB" id="10256524at2759"/>
<accession>A0A8B6H8W7</accession>
<evidence type="ECO:0000256" key="4">
    <source>
        <dbReference type="ARBA" id="ARBA00020244"/>
    </source>
</evidence>
<feature type="active site" description="Charge relay system" evidence="10">
    <location>
        <position position="448"/>
    </location>
</feature>
<organism evidence="17 18">
    <name type="scientific">Mytilus galloprovincialis</name>
    <name type="common">Mediterranean mussel</name>
    <dbReference type="NCBI Taxonomy" id="29158"/>
    <lineage>
        <taxon>Eukaryota</taxon>
        <taxon>Metazoa</taxon>
        <taxon>Spiralia</taxon>
        <taxon>Lophotrochozoa</taxon>
        <taxon>Mollusca</taxon>
        <taxon>Bivalvia</taxon>
        <taxon>Autobranchia</taxon>
        <taxon>Pteriomorphia</taxon>
        <taxon>Mytilida</taxon>
        <taxon>Mytiloidea</taxon>
        <taxon>Mytilidae</taxon>
        <taxon>Mytilinae</taxon>
        <taxon>Mytilus</taxon>
    </lineage>
</organism>
<feature type="region of interest" description="Disordered" evidence="11">
    <location>
        <begin position="1016"/>
        <end position="1035"/>
    </location>
</feature>
<dbReference type="Gene3D" id="2.60.40.3170">
    <property type="match status" value="1"/>
</dbReference>
<dbReference type="AlphaFoldDB" id="A0A8B6H8W7"/>
<feature type="domain" description="Tripeptidyl-peptidase II first Ig-like" evidence="15">
    <location>
        <begin position="521"/>
        <end position="639"/>
    </location>
</feature>
<dbReference type="PRINTS" id="PR00723">
    <property type="entry name" value="SUBTILISIN"/>
</dbReference>
<evidence type="ECO:0000313" key="17">
    <source>
        <dbReference type="EMBL" id="VDI75168.1"/>
    </source>
</evidence>
<dbReference type="InterPro" id="IPR034051">
    <property type="entry name" value="TPP_II_domain"/>
</dbReference>
<dbReference type="InterPro" id="IPR036852">
    <property type="entry name" value="Peptidase_S8/S53_dom_sf"/>
</dbReference>
<evidence type="ECO:0000256" key="7">
    <source>
        <dbReference type="ARBA" id="ARBA00022801"/>
    </source>
</evidence>
<dbReference type="GO" id="GO:0005829">
    <property type="term" value="C:cytosol"/>
    <property type="evidence" value="ECO:0007669"/>
    <property type="project" value="TreeGrafter"/>
</dbReference>
<dbReference type="InterPro" id="IPR000209">
    <property type="entry name" value="Peptidase_S8/S53_dom"/>
</dbReference>
<comment type="catalytic activity">
    <reaction evidence="1">
        <text>Release of an N-terminal tripeptide from a polypeptide.</text>
        <dbReference type="EC" id="3.4.14.10"/>
    </reaction>
</comment>
<dbReference type="PROSITE" id="PS00138">
    <property type="entry name" value="SUBTILASE_SER"/>
    <property type="match status" value="1"/>
</dbReference>
<dbReference type="InterPro" id="IPR046940">
    <property type="entry name" value="TPPII_Ig-like_sf"/>
</dbReference>
<dbReference type="InterPro" id="IPR048383">
    <property type="entry name" value="TPPII_Ig-like-1"/>
</dbReference>
<sequence length="1266" mass="141335">MASTIDIDFPVHGLLPKKETGAASFLDKYPDHDGRNVLIAILDTGVDPGAPGLQVTSDGKPKIVDVIDTTGSGDCDTSTIVEVKDGEVTGLTGRILKIPDDWTNPSGQYHIGVKPAYDLFPRILKDRMTKDRREKKWDPPNRVALAEASRRLEEFDAKTPSPSQDEKLIREDLQAQIDILTNFDKKYSDCGPVYDCLVFFDGNTWRACVDTSEEGNLGECKLLASYREERQFATLSREDMMNYTVSIHNDGNVLEIVTNAGSHATHVACIAAGYFPDSPERNGVAPGAQVISIKIGDTRLGSMETGSSLVRAMIKVIEYKCDLVNYSYGEASNWPNSGRVCDILSEAVKKHGVIFVSSAGNNGPALSTVGCPGGTTDALIGVGAQVSPAMMSAEYSLREKLPCMQYTWSSRGPTHDGALGVCISAPGGAIASVPNWTLRGCQLMNGTSMSSPNACGCLGLVLSALKAMGVGYTPFSVKRALENTAVKVDNIEVFALGYGLIQVEKTMDYLVNFDKQKESKVQFTVITGCGKRGIYLREPRQLIKPSEFNVSIEPRFCDKDICQTEQEEKINFCMEMCFTCDAAWVQHPTHLELMNSSRTINIKIDPRGLQTGVHYTEVRGYDVSCIEKGAVVRLPVTVIIPQKVEDTLNSEMSYSNVSFKPGQIHRHFIQVPHGATVAVLKINSTDLEKKCRMLIHAIQVIPQCSYSSHEYEKFLTLSDNGQSTLTFKVTENRTLELCIAKWWANLGDVTLNYSLNFHGVQIDNMSPVYHGADGIMRYDVKATLKPEEISPSISLKTLCQPLKPTEYKIKCLNGPRDVLPNDRHIFALELTYSFHIDKSVDVFPDCTLLSSMLYESEYESQIWMLYDSNKQCLGTGDAYASKYTVKLEKGDYTIILQVRHEKKDQLEKLKDLSIVLNHKLQSSIALDVFNTWPKAINNKKMGSATIDKDDLYPIYIGPLPSDKIPKGAKPGYYLFCRIPKGAKPGHYLSGSLTLFKDELLSKPGSVQFKYVVTDSPKKNKNGGKDKSEKSIGKEKTKVEEYDEAVRDLKISWLSKLELDNPLYDELRKTYPDHLPLYMSRLQALDTSKDRSKKLVEIIDLAKVVSSKIDQNALLAYYGMKSDPRPEATVIKKDMDKQKEMLIEALVKLACAEADILMRENGGEMEEEEGALLPEVTLQDLNETYQTLQRWIDLNDDKMSQFSVLHAKANQQYGRALKLLLKQSEDKPTPDMDKKCMEMYKKLGWTHCENYASNWMLVKYPTSYRPF</sequence>